<dbReference type="Proteomes" id="UP000199371">
    <property type="component" value="Unassembled WGS sequence"/>
</dbReference>
<dbReference type="SUPFAM" id="SSF89447">
    <property type="entry name" value="AbrB/MazE/MraZ-like"/>
    <property type="match status" value="1"/>
</dbReference>
<dbReference type="STRING" id="173990.SAMN05660691_00003"/>
<reference evidence="2" key="1">
    <citation type="submission" date="2016-10" db="EMBL/GenBank/DDBJ databases">
        <authorList>
            <person name="Varghese N."/>
            <person name="Submissions S."/>
        </authorList>
    </citation>
    <scope>NUCLEOTIDE SEQUENCE [LARGE SCALE GENOMIC DNA]</scope>
    <source>
        <strain evidence="2">DSM 17616</strain>
    </source>
</reference>
<keyword evidence="2" id="KW-1185">Reference proteome</keyword>
<organism evidence="1 2">
    <name type="scientific">Rheinheimera pacifica</name>
    <dbReference type="NCBI Taxonomy" id="173990"/>
    <lineage>
        <taxon>Bacteria</taxon>
        <taxon>Pseudomonadati</taxon>
        <taxon>Pseudomonadota</taxon>
        <taxon>Gammaproteobacteria</taxon>
        <taxon>Chromatiales</taxon>
        <taxon>Chromatiaceae</taxon>
        <taxon>Rheinheimera</taxon>
    </lineage>
</organism>
<dbReference type="NCBIfam" id="NF040493">
    <property type="entry name" value="TA_anti_VapB"/>
    <property type="match status" value="1"/>
</dbReference>
<evidence type="ECO:0000313" key="1">
    <source>
        <dbReference type="EMBL" id="SEH54390.1"/>
    </source>
</evidence>
<dbReference type="RefSeq" id="WP_245728237.1">
    <property type="nucleotide sequence ID" value="NZ_FNXF01000001.1"/>
</dbReference>
<protein>
    <submittedName>
        <fullName evidence="1">Antitoxin VapB</fullName>
    </submittedName>
</protein>
<dbReference type="EMBL" id="FNXF01000001">
    <property type="protein sequence ID" value="SEH54390.1"/>
    <property type="molecule type" value="Genomic_DNA"/>
</dbReference>
<dbReference type="InterPro" id="IPR037914">
    <property type="entry name" value="SpoVT-AbrB_sf"/>
</dbReference>
<dbReference type="AlphaFoldDB" id="A0A1H6J1G8"/>
<name>A0A1H6J1G8_9GAMM</name>
<dbReference type="InterPro" id="IPR047976">
    <property type="entry name" value="Anti_VapB2-like"/>
</dbReference>
<evidence type="ECO:0000313" key="2">
    <source>
        <dbReference type="Proteomes" id="UP000199371"/>
    </source>
</evidence>
<proteinExistence type="predicted"/>
<sequence length="84" mass="9466">MSDYKEGVLLKTAKLFTYGGSQAVCIPQEYEFTDVTEVHIFREGDALYIKPAKKTWSSLAEFDAADADFLLDRVDVVDDLRGLQ</sequence>
<accession>A0A1H6J1G8</accession>
<gene>
    <name evidence="1" type="ORF">SAMN05660691_00003</name>
</gene>
<dbReference type="Gene3D" id="2.10.260.10">
    <property type="match status" value="1"/>
</dbReference>